<dbReference type="HAMAP" id="MF_00336">
    <property type="entry name" value="BioD"/>
    <property type="match status" value="1"/>
</dbReference>
<feature type="binding site" evidence="2">
    <location>
        <position position="58"/>
    </location>
    <ligand>
        <name>ATP</name>
        <dbReference type="ChEBI" id="CHEBI:30616"/>
    </ligand>
</feature>
<dbReference type="Gene3D" id="3.40.50.300">
    <property type="entry name" value="P-loop containing nucleotide triphosphate hydrolases"/>
    <property type="match status" value="1"/>
</dbReference>
<keyword evidence="2" id="KW-0067">ATP-binding</keyword>
<keyword evidence="2" id="KW-0479">Metal-binding</keyword>
<evidence type="ECO:0000313" key="3">
    <source>
        <dbReference type="EMBL" id="GAA3909659.1"/>
    </source>
</evidence>
<dbReference type="EC" id="6.3.3.3" evidence="2"/>
<comment type="subunit">
    <text evidence="2">Homodimer.</text>
</comment>
<reference evidence="4" key="1">
    <citation type="journal article" date="2019" name="Int. J. Syst. Evol. Microbiol.">
        <title>The Global Catalogue of Microorganisms (GCM) 10K type strain sequencing project: providing services to taxonomists for standard genome sequencing and annotation.</title>
        <authorList>
            <consortium name="The Broad Institute Genomics Platform"/>
            <consortium name="The Broad Institute Genome Sequencing Center for Infectious Disease"/>
            <person name="Wu L."/>
            <person name="Ma J."/>
        </authorList>
    </citation>
    <scope>NUCLEOTIDE SEQUENCE [LARGE SCALE GENOMIC DNA]</scope>
    <source>
        <strain evidence="4">JCM 17551</strain>
    </source>
</reference>
<comment type="caution">
    <text evidence="3">The sequence shown here is derived from an EMBL/GenBank/DDBJ whole genome shotgun (WGS) entry which is preliminary data.</text>
</comment>
<dbReference type="PIRSF" id="PIRSF006755">
    <property type="entry name" value="DTB_synth"/>
    <property type="match status" value="1"/>
</dbReference>
<dbReference type="PANTHER" id="PTHR43210">
    <property type="entry name" value="DETHIOBIOTIN SYNTHETASE"/>
    <property type="match status" value="1"/>
</dbReference>
<comment type="similarity">
    <text evidence="2">Belongs to the dethiobiotin synthetase family.</text>
</comment>
<comment type="subcellular location">
    <subcellularLocation>
        <location evidence="2">Cytoplasm</location>
    </subcellularLocation>
</comment>
<feature type="binding site" evidence="2">
    <location>
        <begin position="209"/>
        <end position="211"/>
    </location>
    <ligand>
        <name>ATP</name>
        <dbReference type="ChEBI" id="CHEBI:30616"/>
    </ligand>
</feature>
<dbReference type="Proteomes" id="UP001501565">
    <property type="component" value="Unassembled WGS sequence"/>
</dbReference>
<keyword evidence="2" id="KW-0547">Nucleotide-binding</keyword>
<keyword evidence="1 2" id="KW-0093">Biotin biosynthesis</keyword>
<dbReference type="InterPro" id="IPR004472">
    <property type="entry name" value="DTB_synth_BioD"/>
</dbReference>
<dbReference type="SUPFAM" id="SSF52540">
    <property type="entry name" value="P-loop containing nucleoside triphosphate hydrolases"/>
    <property type="match status" value="1"/>
</dbReference>
<feature type="binding site" evidence="2">
    <location>
        <position position="120"/>
    </location>
    <ligand>
        <name>Mg(2+)</name>
        <dbReference type="ChEBI" id="CHEBI:18420"/>
    </ligand>
</feature>
<dbReference type="EMBL" id="BAABBN010000002">
    <property type="protein sequence ID" value="GAA3909659.1"/>
    <property type="molecule type" value="Genomic_DNA"/>
</dbReference>
<comment type="pathway">
    <text evidence="2">Cofactor biosynthesis; biotin biosynthesis; biotin from 7,8-diaminononanoate: step 1/2.</text>
</comment>
<keyword evidence="2" id="KW-0436">Ligase</keyword>
<proteinExistence type="inferred from homology"/>
<keyword evidence="2" id="KW-0963">Cytoplasm</keyword>
<organism evidence="3 4">
    <name type="scientific">Litoribacillus peritrichatus</name>
    <dbReference type="NCBI Taxonomy" id="718191"/>
    <lineage>
        <taxon>Bacteria</taxon>
        <taxon>Pseudomonadati</taxon>
        <taxon>Pseudomonadota</taxon>
        <taxon>Gammaproteobacteria</taxon>
        <taxon>Oceanospirillales</taxon>
        <taxon>Oceanospirillaceae</taxon>
        <taxon>Litoribacillus</taxon>
    </lineage>
</organism>
<dbReference type="InterPro" id="IPR027417">
    <property type="entry name" value="P-loop_NTPase"/>
</dbReference>
<comment type="cofactor">
    <cofactor evidence="2">
        <name>Mg(2+)</name>
        <dbReference type="ChEBI" id="CHEBI:18420"/>
    </cofactor>
</comment>
<protein>
    <recommendedName>
        <fullName evidence="2">ATP-dependent dethiobiotin synthetase BioD</fullName>
        <ecNumber evidence="2">6.3.3.3</ecNumber>
    </recommendedName>
    <alternativeName>
        <fullName evidence="2">DTB synthetase</fullName>
        <shortName evidence="2">DTBS</shortName>
    </alternativeName>
    <alternativeName>
        <fullName evidence="2">Dethiobiotin synthase</fullName>
    </alternativeName>
</protein>
<evidence type="ECO:0000313" key="4">
    <source>
        <dbReference type="Proteomes" id="UP001501565"/>
    </source>
</evidence>
<feature type="binding site" evidence="2">
    <location>
        <position position="58"/>
    </location>
    <ligand>
        <name>Mg(2+)</name>
        <dbReference type="ChEBI" id="CHEBI:18420"/>
    </ligand>
</feature>
<sequence>MKVNRYTAFVAGTDTDVGKTVVTAGLLKAFEAQEYSTLGLKPVSAGCEVTHEGLRNEDALILQAASSVKVRYETINPVAYEPAIAPHIAAMDSGKNLTASGLEGFIRGAMLKPAKVKLIEGAGGWFTPLSYRETLADLVKRLDVPVILVVGMRLGCLNHALLTLSAIQQSGLTLAGWVANKIDPEMSRYQENFDTLMHMLSAPCLGEVPLLEDSSPSNVAKYLDVSALINNH</sequence>
<feature type="binding site" evidence="2">
    <location>
        <begin position="16"/>
        <end position="21"/>
    </location>
    <ligand>
        <name>ATP</name>
        <dbReference type="ChEBI" id="CHEBI:30616"/>
    </ligand>
</feature>
<comment type="catalytic activity">
    <reaction evidence="2">
        <text>(7R,8S)-7,8-diammoniononanoate + CO2 + ATP = (4R,5S)-dethiobiotin + ADP + phosphate + 3 H(+)</text>
        <dbReference type="Rhea" id="RHEA:15805"/>
        <dbReference type="ChEBI" id="CHEBI:15378"/>
        <dbReference type="ChEBI" id="CHEBI:16526"/>
        <dbReference type="ChEBI" id="CHEBI:30616"/>
        <dbReference type="ChEBI" id="CHEBI:43474"/>
        <dbReference type="ChEBI" id="CHEBI:149469"/>
        <dbReference type="ChEBI" id="CHEBI:149473"/>
        <dbReference type="ChEBI" id="CHEBI:456216"/>
        <dbReference type="EC" id="6.3.3.3"/>
    </reaction>
</comment>
<gene>
    <name evidence="2 3" type="primary">bioD</name>
    <name evidence="3" type="ORF">GCM10022277_00490</name>
</gene>
<feature type="binding site" evidence="2">
    <location>
        <begin position="180"/>
        <end position="181"/>
    </location>
    <ligand>
        <name>ATP</name>
        <dbReference type="ChEBI" id="CHEBI:30616"/>
    </ligand>
</feature>
<keyword evidence="4" id="KW-1185">Reference proteome</keyword>
<keyword evidence="2" id="KW-0460">Magnesium</keyword>
<dbReference type="CDD" id="cd03109">
    <property type="entry name" value="DTBS"/>
    <property type="match status" value="1"/>
</dbReference>
<dbReference type="PANTHER" id="PTHR43210:SF5">
    <property type="entry name" value="DETHIOBIOTIN SYNTHETASE"/>
    <property type="match status" value="1"/>
</dbReference>
<evidence type="ECO:0000256" key="1">
    <source>
        <dbReference type="ARBA" id="ARBA00022756"/>
    </source>
</evidence>
<feature type="binding site" evidence="2">
    <location>
        <position position="20"/>
    </location>
    <ligand>
        <name>Mg(2+)</name>
        <dbReference type="ChEBI" id="CHEBI:18420"/>
    </ligand>
</feature>
<dbReference type="Pfam" id="PF13500">
    <property type="entry name" value="AAA_26"/>
    <property type="match status" value="1"/>
</dbReference>
<evidence type="ECO:0000256" key="2">
    <source>
        <dbReference type="HAMAP-Rule" id="MF_00336"/>
    </source>
</evidence>
<dbReference type="NCBIfam" id="TIGR00347">
    <property type="entry name" value="bioD"/>
    <property type="match status" value="1"/>
</dbReference>
<accession>A0ABP7M064</accession>
<feature type="active site" evidence="2">
    <location>
        <position position="41"/>
    </location>
</feature>
<name>A0ABP7M064_9GAMM</name>
<feature type="binding site" evidence="2">
    <location>
        <begin position="120"/>
        <end position="123"/>
    </location>
    <ligand>
        <name>ATP</name>
        <dbReference type="ChEBI" id="CHEBI:30616"/>
    </ligand>
</feature>
<dbReference type="RefSeq" id="WP_344794241.1">
    <property type="nucleotide sequence ID" value="NZ_BAABBN010000002.1"/>
</dbReference>
<comment type="caution">
    <text evidence="2">Lacks conserved residue(s) required for the propagation of feature annotation.</text>
</comment>
<comment type="function">
    <text evidence="2">Catalyzes a mechanistically unusual reaction, the ATP-dependent insertion of CO2 between the N7 and N8 nitrogen atoms of 7,8-diaminopelargonic acid (DAPA, also called 7,8-diammoniononanoate) to form a ureido ring.</text>
</comment>